<accession>A0ABQ3SML0</accession>
<reference evidence="6" key="1">
    <citation type="submission" date="2023-07" db="EMBL/GenBank/DDBJ databases">
        <title>Whole genome shotgun sequence of Streptomyces nojiriensis NBRC 13794.</title>
        <authorList>
            <person name="Komaki H."/>
            <person name="Tamura T."/>
        </authorList>
    </citation>
    <scope>NUCLEOTIDE SEQUENCE [LARGE SCALE GENOMIC DNA]</scope>
    <source>
        <strain evidence="6">NBRC 13794</strain>
    </source>
</reference>
<dbReference type="Pfam" id="PF03403">
    <property type="entry name" value="PAF-AH_p_II"/>
    <property type="match status" value="1"/>
</dbReference>
<dbReference type="PANTHER" id="PTHR10272">
    <property type="entry name" value="PLATELET-ACTIVATING FACTOR ACETYLHYDROLASE"/>
    <property type="match status" value="1"/>
</dbReference>
<sequence>MPYDADMKKIIRVLTAVAAGLVLAAPGTLATPAAAASAPPGVTGLGLPRPTGGFAVGRDTLHLVDRERKDPWVPTADRELLLSLYYPALAHTGNPAPYMSAPEAKALLTDRGQLGEYVTPERLAATRTNARTDALPRPAANRYPLVVLSPGFTMPRSSLTALAEDLASRGYVVAAVDHAYESDGTVFPGGRMLTCKACEQVFPDGSLHRVSDGRARDIPFVLDRLTGPRPAWRYSWLIDPRHIGMAGHSIGGAAASATMAVDPRVDAGVNMDGTFFTPVPQTGLAGRPFLMLAGDPALLPPDFPDTSWEDSWPRLDGWKRWLTVTGAGHPGFTDWPVLGDQVGYPHPETPLSGTRSQQITRAYVGDFFDLHLRGKPAPRLDGPTAADPEVVFHRS</sequence>
<evidence type="ECO:0000256" key="2">
    <source>
        <dbReference type="ARBA" id="ARBA00022963"/>
    </source>
</evidence>
<dbReference type="PANTHER" id="PTHR10272:SF0">
    <property type="entry name" value="PLATELET-ACTIVATING FACTOR ACETYLHYDROLASE"/>
    <property type="match status" value="1"/>
</dbReference>
<evidence type="ECO:0000256" key="1">
    <source>
        <dbReference type="ARBA" id="ARBA00022801"/>
    </source>
</evidence>
<dbReference type="InterPro" id="IPR029058">
    <property type="entry name" value="AB_hydrolase_fold"/>
</dbReference>
<organism evidence="5 6">
    <name type="scientific">Streptomyces nojiriensis</name>
    <dbReference type="NCBI Taxonomy" id="66374"/>
    <lineage>
        <taxon>Bacteria</taxon>
        <taxon>Bacillati</taxon>
        <taxon>Actinomycetota</taxon>
        <taxon>Actinomycetes</taxon>
        <taxon>Kitasatosporales</taxon>
        <taxon>Streptomycetaceae</taxon>
        <taxon>Streptomyces</taxon>
    </lineage>
</organism>
<dbReference type="SUPFAM" id="SSF53474">
    <property type="entry name" value="alpha/beta-Hydrolases"/>
    <property type="match status" value="1"/>
</dbReference>
<evidence type="ECO:0000313" key="5">
    <source>
        <dbReference type="EMBL" id="GHI69368.1"/>
    </source>
</evidence>
<dbReference type="Proteomes" id="UP000613974">
    <property type="component" value="Unassembled WGS sequence"/>
</dbReference>
<comment type="caution">
    <text evidence="5">The sequence shown here is derived from an EMBL/GenBank/DDBJ whole genome shotgun (WGS) entry which is preliminary data.</text>
</comment>
<protein>
    <submittedName>
        <fullName evidence="5">Lipase</fullName>
    </submittedName>
</protein>
<keyword evidence="3" id="KW-0443">Lipid metabolism</keyword>
<proteinExistence type="predicted"/>
<evidence type="ECO:0000313" key="6">
    <source>
        <dbReference type="Proteomes" id="UP000613974"/>
    </source>
</evidence>
<gene>
    <name evidence="5" type="ORF">Snoj_32860</name>
</gene>
<feature type="chain" id="PRO_5045553823" evidence="4">
    <location>
        <begin position="25"/>
        <end position="395"/>
    </location>
</feature>
<name>A0ABQ3SML0_9ACTN</name>
<evidence type="ECO:0000256" key="4">
    <source>
        <dbReference type="SAM" id="SignalP"/>
    </source>
</evidence>
<dbReference type="EMBL" id="BNEC01000005">
    <property type="protein sequence ID" value="GHI69368.1"/>
    <property type="molecule type" value="Genomic_DNA"/>
</dbReference>
<keyword evidence="6" id="KW-1185">Reference proteome</keyword>
<dbReference type="Gene3D" id="3.40.50.1820">
    <property type="entry name" value="alpha/beta hydrolase"/>
    <property type="match status" value="1"/>
</dbReference>
<keyword evidence="2" id="KW-0442">Lipid degradation</keyword>
<feature type="signal peptide" evidence="4">
    <location>
        <begin position="1"/>
        <end position="24"/>
    </location>
</feature>
<evidence type="ECO:0000256" key="3">
    <source>
        <dbReference type="ARBA" id="ARBA00023098"/>
    </source>
</evidence>
<keyword evidence="4" id="KW-0732">Signal</keyword>
<keyword evidence="1" id="KW-0378">Hydrolase</keyword>